<proteinExistence type="predicted"/>
<evidence type="ECO:0000256" key="2">
    <source>
        <dbReference type="ARBA" id="ARBA00023242"/>
    </source>
</evidence>
<dbReference type="Proteomes" id="UP000785200">
    <property type="component" value="Unassembled WGS sequence"/>
</dbReference>
<evidence type="ECO:0000313" key="5">
    <source>
        <dbReference type="EMBL" id="KAG0647387.1"/>
    </source>
</evidence>
<feature type="region of interest" description="Disordered" evidence="3">
    <location>
        <begin position="157"/>
        <end position="195"/>
    </location>
</feature>
<dbReference type="SMART" id="SM00066">
    <property type="entry name" value="GAL4"/>
    <property type="match status" value="1"/>
</dbReference>
<evidence type="ECO:0000256" key="3">
    <source>
        <dbReference type="SAM" id="MobiDB-lite"/>
    </source>
</evidence>
<dbReference type="Gene3D" id="4.10.240.10">
    <property type="entry name" value="Zn(2)-C6 fungal-type DNA-binding domain"/>
    <property type="match status" value="1"/>
</dbReference>
<accession>A0A9P6VGA8</accession>
<dbReference type="Pfam" id="PF00172">
    <property type="entry name" value="Zn_clus"/>
    <property type="match status" value="1"/>
</dbReference>
<dbReference type="InterPro" id="IPR001138">
    <property type="entry name" value="Zn2Cys6_DnaBD"/>
</dbReference>
<dbReference type="InterPro" id="IPR021858">
    <property type="entry name" value="Fun_TF"/>
</dbReference>
<dbReference type="PROSITE" id="PS50048">
    <property type="entry name" value="ZN2_CY6_FUNGAL_2"/>
    <property type="match status" value="1"/>
</dbReference>
<feature type="domain" description="Zn(2)-C6 fungal-type" evidence="4">
    <location>
        <begin position="207"/>
        <end position="235"/>
    </location>
</feature>
<feature type="compositionally biased region" description="Basic residues" evidence="3">
    <location>
        <begin position="177"/>
        <end position="190"/>
    </location>
</feature>
<sequence>MELDRQLSAEEPESSWSENTTPGLDDIEEIVRQERKDELIRPSQKHLGAFPRYMRPTIRRRLQVEEKASRGGNIAKSYSVTTFDMRRSMEGSDVSSSSNFTIMTSANSSCTDPWSPSGFVEEELGVSGDEDEEMVEGGELLVPKLEPIEDDIDMSDMKESTVPETPSTPSSSPMSPVKKRPRGRPRKHPKVNPDSVMKIAKGRSKTGCITCRKRKKKCDEAKPGCMNCEKNSVTCEGYPQKTIWRSGKEKAEAARMRRDSILLNFKLEPVIPGVETPGDKMFFEHYIFRLSGIFTVEKEKNHSFKDMLLHLAVKNVGLMHSILALSSKHIDFRSPYGVKFLREHPDLDIQTLEERSQFHHDKAMSELNSDIERQNRESAVDNSTGNPAIYGQMICLVLETLADPNPRGQHRIHLEAYSKLISQYPPEDRDFLRFIEEFFQYHISADELICLPEGRARLGAVSDDWNLPTAIVQPESMRLLGVSDGLFLYMSKITNIRNKIRENIHNGMDPVVDYTSLYRAAEIDAGIREWTPSWPVGDSRDLAGLLYKQMMWIYLWRTIYPPRTKCWKPDARIVHAVDDGIEMLAQFKPSDPSQTLILAPAFVIGCAAFEERQREPIRKAIRVVKEYMQYKNSDCVLKVLEEVWRLMDAKSEDSWDWQMIAHKMGMDFLAT</sequence>
<dbReference type="SUPFAM" id="SSF57701">
    <property type="entry name" value="Zn2/Cys6 DNA-binding domain"/>
    <property type="match status" value="1"/>
</dbReference>
<gene>
    <name evidence="5" type="ORF">D0Z07_7082</name>
</gene>
<dbReference type="GO" id="GO:0045944">
    <property type="term" value="P:positive regulation of transcription by RNA polymerase II"/>
    <property type="evidence" value="ECO:0007669"/>
    <property type="project" value="TreeGrafter"/>
</dbReference>
<dbReference type="GO" id="GO:0000981">
    <property type="term" value="F:DNA-binding transcription factor activity, RNA polymerase II-specific"/>
    <property type="evidence" value="ECO:0007669"/>
    <property type="project" value="InterPro"/>
</dbReference>
<keyword evidence="6" id="KW-1185">Reference proteome</keyword>
<dbReference type="PANTHER" id="PTHR37534:SF38">
    <property type="entry name" value="ZN(2)-C6 FUNGAL-TYPE DOMAIN-CONTAINING PROTEIN"/>
    <property type="match status" value="1"/>
</dbReference>
<dbReference type="EMBL" id="VNKQ01000013">
    <property type="protein sequence ID" value="KAG0647387.1"/>
    <property type="molecule type" value="Genomic_DNA"/>
</dbReference>
<protein>
    <submittedName>
        <fullName evidence="5">Multicopy suppressor of overexpressed cyr1 3</fullName>
    </submittedName>
</protein>
<dbReference type="PANTHER" id="PTHR37534">
    <property type="entry name" value="TRANSCRIPTIONAL ACTIVATOR PROTEIN UGA3"/>
    <property type="match status" value="1"/>
</dbReference>
<organism evidence="5 6">
    <name type="scientific">Hyphodiscus hymeniophilus</name>
    <dbReference type="NCBI Taxonomy" id="353542"/>
    <lineage>
        <taxon>Eukaryota</taxon>
        <taxon>Fungi</taxon>
        <taxon>Dikarya</taxon>
        <taxon>Ascomycota</taxon>
        <taxon>Pezizomycotina</taxon>
        <taxon>Leotiomycetes</taxon>
        <taxon>Helotiales</taxon>
        <taxon>Hyphodiscaceae</taxon>
        <taxon>Hyphodiscus</taxon>
    </lineage>
</organism>
<dbReference type="CDD" id="cd00067">
    <property type="entry name" value="GAL4"/>
    <property type="match status" value="1"/>
</dbReference>
<reference evidence="5" key="1">
    <citation type="submission" date="2019-07" db="EMBL/GenBank/DDBJ databases">
        <title>Hyphodiscus hymeniophilus genome sequencing and assembly.</title>
        <authorList>
            <person name="Kramer G."/>
            <person name="Nodwell J."/>
        </authorList>
    </citation>
    <scope>NUCLEOTIDE SEQUENCE</scope>
    <source>
        <strain evidence="5">ATCC 34498</strain>
    </source>
</reference>
<name>A0A9P6VGA8_9HELO</name>
<dbReference type="InterPro" id="IPR036864">
    <property type="entry name" value="Zn2-C6_fun-type_DNA-bd_sf"/>
</dbReference>
<dbReference type="Pfam" id="PF11951">
    <property type="entry name" value="Fungal_trans_2"/>
    <property type="match status" value="1"/>
</dbReference>
<comment type="subcellular location">
    <subcellularLocation>
        <location evidence="1">Nucleus</location>
    </subcellularLocation>
</comment>
<dbReference type="GO" id="GO:0000976">
    <property type="term" value="F:transcription cis-regulatory region binding"/>
    <property type="evidence" value="ECO:0007669"/>
    <property type="project" value="TreeGrafter"/>
</dbReference>
<dbReference type="OrthoDB" id="3509362at2759"/>
<evidence type="ECO:0000259" key="4">
    <source>
        <dbReference type="PROSITE" id="PS50048"/>
    </source>
</evidence>
<keyword evidence="2" id="KW-0539">Nucleus</keyword>
<dbReference type="PROSITE" id="PS00463">
    <property type="entry name" value="ZN2_CY6_FUNGAL_1"/>
    <property type="match status" value="1"/>
</dbReference>
<comment type="caution">
    <text evidence="5">The sequence shown here is derived from an EMBL/GenBank/DDBJ whole genome shotgun (WGS) entry which is preliminary data.</text>
</comment>
<dbReference type="GO" id="GO:0005634">
    <property type="term" value="C:nucleus"/>
    <property type="evidence" value="ECO:0007669"/>
    <property type="project" value="UniProtKB-SubCell"/>
</dbReference>
<feature type="region of interest" description="Disordered" evidence="3">
    <location>
        <begin position="1"/>
        <end position="26"/>
    </location>
</feature>
<feature type="compositionally biased region" description="Low complexity" evidence="3">
    <location>
        <begin position="162"/>
        <end position="176"/>
    </location>
</feature>
<evidence type="ECO:0000313" key="6">
    <source>
        <dbReference type="Proteomes" id="UP000785200"/>
    </source>
</evidence>
<dbReference type="GO" id="GO:0008270">
    <property type="term" value="F:zinc ion binding"/>
    <property type="evidence" value="ECO:0007669"/>
    <property type="project" value="InterPro"/>
</dbReference>
<evidence type="ECO:0000256" key="1">
    <source>
        <dbReference type="ARBA" id="ARBA00004123"/>
    </source>
</evidence>
<dbReference type="AlphaFoldDB" id="A0A9P6VGA8"/>